<feature type="region of interest" description="Disordered" evidence="1">
    <location>
        <begin position="349"/>
        <end position="404"/>
    </location>
</feature>
<dbReference type="Proteomes" id="UP000307440">
    <property type="component" value="Unassembled WGS sequence"/>
</dbReference>
<dbReference type="EMBL" id="ML210231">
    <property type="protein sequence ID" value="TFK22847.1"/>
    <property type="molecule type" value="Genomic_DNA"/>
</dbReference>
<protein>
    <submittedName>
        <fullName evidence="2">Uncharacterized protein</fullName>
    </submittedName>
</protein>
<feature type="compositionally biased region" description="Polar residues" evidence="1">
    <location>
        <begin position="370"/>
        <end position="385"/>
    </location>
</feature>
<keyword evidence="3" id="KW-1185">Reference proteome</keyword>
<name>A0A5C3KRJ6_COPMA</name>
<feature type="region of interest" description="Disordered" evidence="1">
    <location>
        <begin position="572"/>
        <end position="602"/>
    </location>
</feature>
<evidence type="ECO:0000313" key="2">
    <source>
        <dbReference type="EMBL" id="TFK22847.1"/>
    </source>
</evidence>
<feature type="compositionally biased region" description="Low complexity" evidence="1">
    <location>
        <begin position="835"/>
        <end position="851"/>
    </location>
</feature>
<feature type="region of interest" description="Disordered" evidence="1">
    <location>
        <begin position="187"/>
        <end position="206"/>
    </location>
</feature>
<feature type="region of interest" description="Disordered" evidence="1">
    <location>
        <begin position="114"/>
        <end position="160"/>
    </location>
</feature>
<feature type="compositionally biased region" description="Polar residues" evidence="1">
    <location>
        <begin position="114"/>
        <end position="128"/>
    </location>
</feature>
<feature type="region of interest" description="Disordered" evidence="1">
    <location>
        <begin position="817"/>
        <end position="851"/>
    </location>
</feature>
<organism evidence="2 3">
    <name type="scientific">Coprinopsis marcescibilis</name>
    <name type="common">Agaric fungus</name>
    <name type="synonym">Psathyrella marcescibilis</name>
    <dbReference type="NCBI Taxonomy" id="230819"/>
    <lineage>
        <taxon>Eukaryota</taxon>
        <taxon>Fungi</taxon>
        <taxon>Dikarya</taxon>
        <taxon>Basidiomycota</taxon>
        <taxon>Agaricomycotina</taxon>
        <taxon>Agaricomycetes</taxon>
        <taxon>Agaricomycetidae</taxon>
        <taxon>Agaricales</taxon>
        <taxon>Agaricineae</taxon>
        <taxon>Psathyrellaceae</taxon>
        <taxon>Coprinopsis</taxon>
    </lineage>
</organism>
<evidence type="ECO:0000313" key="3">
    <source>
        <dbReference type="Proteomes" id="UP000307440"/>
    </source>
</evidence>
<dbReference type="AlphaFoldDB" id="A0A5C3KRJ6"/>
<proteinExistence type="predicted"/>
<sequence length="851" mass="93542">MSVERYDHKLCLIHQLPIRRTFLEESSRRPFFPKIQRDKFSETDLFLFRKMCFQNRQRTLSLACLVTRSNFNTFCRSLELNTMSRTGRTYSTREEMVASLQQELADRQRTLQNLDTNHNDQNTPQPQQLAVDETDQKADGSEQPSATTPEESQKESRAHEYYKDNGKAQADDISAADAVEDNVPQADQPKIDVATDNQASSDAPSLKNGQLEEHLDSLVPQVKLSAVDGPEDIVKTGGQTAPANVVGEALELEPDATGVQLSPHFATLLVYVATTLIPLTYSLGRSSEGYVFSEVLAAATSDLAPPTKRMRTDSYGGGNSDKLIALPSPENCEALRRDLTAHAEDCEAAAANRAAHEEEDGTQRVDAASDVSSTAPPESNTNDGNTPPLHPKQELPHPDGYNASLAPDVYDASGLAPDVYTAYTFIPSHHEVYAFMPFNWNSIIPPPLYWRDNRGNFLEIHPTEFAVAPAPNWQNSAGPLLSSTNDAGNAQHFNPDQVPGGYGLNGNEATGLAPLSQIDRSLPECIPLPWEVIGVVYPNRPPLLFWRDRMGLRVQIWPTHVLYNQDLNGHNDVHGSQANGPPPLPQNNEISNNLNQPMGGLAFDGSQAAGRYTMPYPNNTGNVQALSLAQPQAEPVSEGIDMRVVREADAAFRSALEAGYMPSIPQSGKRKQDDYFIGQEDTQPAQGSSNINPVYMCGWADIETEKNQNWLVYKCHRKFDTKKDAVTHIINEHMGPEYSRATQMGISLPGGLSACRVVCTFRGCKNPNNTYNTMVHQRQERGPKGDCHIAKHLVESYGDIATPSSPTRVATKLLTYLEAKKERKPRQGKGKGKESSASTSTSTSTNGETTG</sequence>
<gene>
    <name evidence="2" type="ORF">FA15DRAFT_695462</name>
</gene>
<evidence type="ECO:0000256" key="1">
    <source>
        <dbReference type="SAM" id="MobiDB-lite"/>
    </source>
</evidence>
<feature type="compositionally biased region" description="Polar residues" evidence="1">
    <location>
        <begin position="586"/>
        <end position="596"/>
    </location>
</feature>
<feature type="compositionally biased region" description="Basic and acidic residues" evidence="1">
    <location>
        <begin position="151"/>
        <end position="160"/>
    </location>
</feature>
<feature type="region of interest" description="Disordered" evidence="1">
    <location>
        <begin position="306"/>
        <end position="326"/>
    </location>
</feature>
<accession>A0A5C3KRJ6</accession>
<reference evidence="2 3" key="1">
    <citation type="journal article" date="2019" name="Nat. Ecol. Evol.">
        <title>Megaphylogeny resolves global patterns of mushroom evolution.</title>
        <authorList>
            <person name="Varga T."/>
            <person name="Krizsan K."/>
            <person name="Foldi C."/>
            <person name="Dima B."/>
            <person name="Sanchez-Garcia M."/>
            <person name="Sanchez-Ramirez S."/>
            <person name="Szollosi G.J."/>
            <person name="Szarkandi J.G."/>
            <person name="Papp V."/>
            <person name="Albert L."/>
            <person name="Andreopoulos W."/>
            <person name="Angelini C."/>
            <person name="Antonin V."/>
            <person name="Barry K.W."/>
            <person name="Bougher N.L."/>
            <person name="Buchanan P."/>
            <person name="Buyck B."/>
            <person name="Bense V."/>
            <person name="Catcheside P."/>
            <person name="Chovatia M."/>
            <person name="Cooper J."/>
            <person name="Damon W."/>
            <person name="Desjardin D."/>
            <person name="Finy P."/>
            <person name="Geml J."/>
            <person name="Haridas S."/>
            <person name="Hughes K."/>
            <person name="Justo A."/>
            <person name="Karasinski D."/>
            <person name="Kautmanova I."/>
            <person name="Kiss B."/>
            <person name="Kocsube S."/>
            <person name="Kotiranta H."/>
            <person name="LaButti K.M."/>
            <person name="Lechner B.E."/>
            <person name="Liimatainen K."/>
            <person name="Lipzen A."/>
            <person name="Lukacs Z."/>
            <person name="Mihaltcheva S."/>
            <person name="Morgado L.N."/>
            <person name="Niskanen T."/>
            <person name="Noordeloos M.E."/>
            <person name="Ohm R.A."/>
            <person name="Ortiz-Santana B."/>
            <person name="Ovrebo C."/>
            <person name="Racz N."/>
            <person name="Riley R."/>
            <person name="Savchenko A."/>
            <person name="Shiryaev A."/>
            <person name="Soop K."/>
            <person name="Spirin V."/>
            <person name="Szebenyi C."/>
            <person name="Tomsovsky M."/>
            <person name="Tulloss R.E."/>
            <person name="Uehling J."/>
            <person name="Grigoriev I.V."/>
            <person name="Vagvolgyi C."/>
            <person name="Papp T."/>
            <person name="Martin F.M."/>
            <person name="Miettinen O."/>
            <person name="Hibbett D.S."/>
            <person name="Nagy L.G."/>
        </authorList>
    </citation>
    <scope>NUCLEOTIDE SEQUENCE [LARGE SCALE GENOMIC DNA]</scope>
    <source>
        <strain evidence="2 3">CBS 121175</strain>
    </source>
</reference>